<evidence type="ECO:0000256" key="2">
    <source>
        <dbReference type="ARBA" id="ARBA00017273"/>
    </source>
</evidence>
<dbReference type="AlphaFoldDB" id="A0A655ASV8"/>
<evidence type="ECO:0000313" key="4">
    <source>
        <dbReference type="EMBL" id="CKT62553.1"/>
    </source>
</evidence>
<dbReference type="PANTHER" id="PTHR32294">
    <property type="entry name" value="DNA POLYMERASE III SUBUNIT ALPHA"/>
    <property type="match status" value="1"/>
</dbReference>
<dbReference type="PANTHER" id="PTHR32294:SF4">
    <property type="entry name" value="ERROR-PRONE DNA POLYMERASE"/>
    <property type="match status" value="1"/>
</dbReference>
<dbReference type="GO" id="GO:0006260">
    <property type="term" value="P:DNA replication"/>
    <property type="evidence" value="ECO:0007669"/>
    <property type="project" value="InterPro"/>
</dbReference>
<dbReference type="RefSeq" id="WP_057131551.1">
    <property type="nucleotide sequence ID" value="NZ_CGGP01000258.1"/>
</dbReference>
<dbReference type="GO" id="GO:0008408">
    <property type="term" value="F:3'-5' exonuclease activity"/>
    <property type="evidence" value="ECO:0007669"/>
    <property type="project" value="InterPro"/>
</dbReference>
<dbReference type="InterPro" id="IPR012340">
    <property type="entry name" value="NA-bd_OB-fold"/>
</dbReference>
<organism evidence="4 5">
    <name type="scientific">Mycobacterium tuberculosis</name>
    <dbReference type="NCBI Taxonomy" id="1773"/>
    <lineage>
        <taxon>Bacteria</taxon>
        <taxon>Bacillati</taxon>
        <taxon>Actinomycetota</taxon>
        <taxon>Actinomycetes</taxon>
        <taxon>Mycobacteriales</taxon>
        <taxon>Mycobacteriaceae</taxon>
        <taxon>Mycobacterium</taxon>
        <taxon>Mycobacterium tuberculosis complex</taxon>
    </lineage>
</organism>
<gene>
    <name evidence="4" type="primary">dnaE2</name>
    <name evidence="4" type="ORF">ERS027646_03904</name>
</gene>
<name>A0A655ASV8_MYCTX</name>
<proteinExistence type="inferred from homology"/>
<dbReference type="Proteomes" id="UP000048948">
    <property type="component" value="Unassembled WGS sequence"/>
</dbReference>
<dbReference type="InterPro" id="IPR004365">
    <property type="entry name" value="NA-bd_OB_tRNA"/>
</dbReference>
<sequence>MSRREALWAAGAAATGRPDRLPGVGSSSHIPALPGMSELELAAADVWATGVSPDSYPTQFLRADLDAMGVLPAERLGSVSDGDRVLIAGAVTHRQRPATAQGVTFINLEDETGMVNVLCTPGVWARHRKLAHTAPALLIRGQVQNASGAITVVAERMGRLTLAVGARSRDFR</sequence>
<reference evidence="4 5" key="1">
    <citation type="submission" date="2015-03" db="EMBL/GenBank/DDBJ databases">
        <authorList>
            <consortium name="Pathogen Informatics"/>
        </authorList>
    </citation>
    <scope>NUCLEOTIDE SEQUENCE [LARGE SCALE GENOMIC DNA]</scope>
    <source>
        <strain evidence="4 5">Bir 172</strain>
    </source>
</reference>
<accession>A0A655ASV8</accession>
<dbReference type="EMBL" id="CNGE01001023">
    <property type="protein sequence ID" value="CKT62553.1"/>
    <property type="molecule type" value="Genomic_DNA"/>
</dbReference>
<feature type="domain" description="OB" evidence="3">
    <location>
        <begin position="85"/>
        <end position="157"/>
    </location>
</feature>
<evidence type="ECO:0000256" key="1">
    <source>
        <dbReference type="ARBA" id="ARBA00007391"/>
    </source>
</evidence>
<dbReference type="Gene3D" id="2.40.50.140">
    <property type="entry name" value="Nucleic acid-binding proteins"/>
    <property type="match status" value="1"/>
</dbReference>
<dbReference type="Pfam" id="PF01336">
    <property type="entry name" value="tRNA_anti-codon"/>
    <property type="match status" value="1"/>
</dbReference>
<dbReference type="CDD" id="cd04485">
    <property type="entry name" value="DnaE_OBF"/>
    <property type="match status" value="1"/>
</dbReference>
<evidence type="ECO:0000313" key="5">
    <source>
        <dbReference type="Proteomes" id="UP000048948"/>
    </source>
</evidence>
<dbReference type="GO" id="GO:0003676">
    <property type="term" value="F:nucleic acid binding"/>
    <property type="evidence" value="ECO:0007669"/>
    <property type="project" value="InterPro"/>
</dbReference>
<comment type="similarity">
    <text evidence="1">Belongs to the DNA polymerase type-C family. DnaE2 subfamily.</text>
</comment>
<evidence type="ECO:0000259" key="3">
    <source>
        <dbReference type="Pfam" id="PF01336"/>
    </source>
</evidence>
<protein>
    <recommendedName>
        <fullName evidence="2">Error-prone DNA polymerase</fullName>
    </recommendedName>
</protein>
<dbReference type="InterPro" id="IPR004805">
    <property type="entry name" value="DnaE2/DnaE/PolC"/>
</dbReference>